<proteinExistence type="predicted"/>
<feature type="compositionally biased region" description="Basic and acidic residues" evidence="1">
    <location>
        <begin position="894"/>
        <end position="910"/>
    </location>
</feature>
<feature type="compositionally biased region" description="Basic and acidic residues" evidence="1">
    <location>
        <begin position="1"/>
        <end position="12"/>
    </location>
</feature>
<dbReference type="Pfam" id="PF00350">
    <property type="entry name" value="Dynamin_N"/>
    <property type="match status" value="1"/>
</dbReference>
<feature type="region of interest" description="Disordered" evidence="1">
    <location>
        <begin position="1026"/>
        <end position="1053"/>
    </location>
</feature>
<organism evidence="3 5">
    <name type="scientific">Didymodactylos carnosus</name>
    <dbReference type="NCBI Taxonomy" id="1234261"/>
    <lineage>
        <taxon>Eukaryota</taxon>
        <taxon>Metazoa</taxon>
        <taxon>Spiralia</taxon>
        <taxon>Gnathifera</taxon>
        <taxon>Rotifera</taxon>
        <taxon>Eurotatoria</taxon>
        <taxon>Bdelloidea</taxon>
        <taxon>Philodinida</taxon>
        <taxon>Philodinidae</taxon>
        <taxon>Didymodactylos</taxon>
    </lineage>
</organism>
<dbReference type="OrthoDB" id="10044530at2759"/>
<comment type="caution">
    <text evidence="3">The sequence shown here is derived from an EMBL/GenBank/DDBJ whole genome shotgun (WGS) entry which is preliminary data.</text>
</comment>
<feature type="compositionally biased region" description="Polar residues" evidence="1">
    <location>
        <begin position="1040"/>
        <end position="1053"/>
    </location>
</feature>
<feature type="region of interest" description="Disordered" evidence="1">
    <location>
        <begin position="1"/>
        <end position="38"/>
    </location>
</feature>
<evidence type="ECO:0000313" key="4">
    <source>
        <dbReference type="EMBL" id="CAF4014327.1"/>
    </source>
</evidence>
<dbReference type="Proteomes" id="UP000681722">
    <property type="component" value="Unassembled WGS sequence"/>
</dbReference>
<feature type="compositionally biased region" description="Polar residues" evidence="1">
    <location>
        <begin position="17"/>
        <end position="38"/>
    </location>
</feature>
<feature type="region of interest" description="Disordered" evidence="1">
    <location>
        <begin position="875"/>
        <end position="939"/>
    </location>
</feature>
<keyword evidence="5" id="KW-1185">Reference proteome</keyword>
<reference evidence="3" key="1">
    <citation type="submission" date="2021-02" db="EMBL/GenBank/DDBJ databases">
        <authorList>
            <person name="Nowell W R."/>
        </authorList>
    </citation>
    <scope>NUCLEOTIDE SEQUENCE</scope>
</reference>
<dbReference type="InterPro" id="IPR045063">
    <property type="entry name" value="Dynamin_N"/>
</dbReference>
<dbReference type="Gene3D" id="3.40.50.300">
    <property type="entry name" value="P-loop containing nucleotide triphosphate hydrolases"/>
    <property type="match status" value="1"/>
</dbReference>
<evidence type="ECO:0000259" key="2">
    <source>
        <dbReference type="Pfam" id="PF00350"/>
    </source>
</evidence>
<dbReference type="Proteomes" id="UP000663829">
    <property type="component" value="Unassembled WGS sequence"/>
</dbReference>
<feature type="domain" description="Dynamin N-terminal" evidence="2">
    <location>
        <begin position="91"/>
        <end position="238"/>
    </location>
</feature>
<evidence type="ECO:0000256" key="1">
    <source>
        <dbReference type="SAM" id="MobiDB-lite"/>
    </source>
</evidence>
<name>A0A814ZTK4_9BILA</name>
<evidence type="ECO:0000313" key="5">
    <source>
        <dbReference type="Proteomes" id="UP000663829"/>
    </source>
</evidence>
<gene>
    <name evidence="3" type="ORF">GPM918_LOCUS25958</name>
    <name evidence="4" type="ORF">SRO942_LOCUS26028</name>
</gene>
<dbReference type="AlphaFoldDB" id="A0A814ZTK4"/>
<feature type="compositionally biased region" description="Basic residues" evidence="1">
    <location>
        <begin position="876"/>
        <end position="888"/>
    </location>
</feature>
<feature type="compositionally biased region" description="Acidic residues" evidence="1">
    <location>
        <begin position="916"/>
        <end position="932"/>
    </location>
</feature>
<sequence length="1053" mass="121678">MEEPENIERNDNGIDNGVNNSVPSINDHSMLQDGTHNRTSNYTSEINMGFVKDKIRQDPMLDSAMFKAYEILRKIALDYHLEDELAVPRTVFVGDTSSGKSMLVQMFLRFPCAFSQANVGTRCPIQYKLRYDPNLADGEIHFIQPRGWLAEDLGRNLQTEMARIENDHKSDGGFRLEPFIVEIASKHYTDFEILDVPGLVSGDRDPIKRAAVERITEHYVRDPTFMIVQLKEAQQLADNTYGTRRIGELCTSEPSLWGSKLPARKDYVQHTITIQTKFDAFMREHDNGTAANEDINSRINIFPNTYFTNMVFDVYNFSEHTYEENVQCIAQLPEREKKEVDDWINVINRKARTGDSRYHLFNQRYRPLIGIDIVRQQIQELWLRAFRAALPKLQRIINQLIRKYSEGFETALFNLEQQDPRSVRNNYQKYIEAFRTTISDYAAYRAEVNALFPLEEYGRTYQQIEDEYNAWNRKQALTWRAYLSAEQLKQISNGEVLATLDLRYIGARHFERLRQVFSYMILSHNALNRERDWFESSQSLLYGGVSDYENTEKAVRESLFTLIRETFLIGICWLTQMYTFLSDHFANHVKLALLNTKFSHLENHVKFLSLVDLEYHTVTRKFIRNAVIAIKHARYAKMVYAVHNVCGTLKNLVGSFSHMDVMLTKSNDDNNDENEDNLGQTALKVAKDVIPKIMTGQPPTPAVATSAVSAIAQHKNPLKLIYATGKFLTSNRNPQTVNYLPQTRDTVVELYTAVRGQLLHDITTNFFANLVLEIQQYKSIPIENSLQHRLNRMSDRDIAYMANIEIDSSRNKVLATHKNITLLEQARDDIENAISLISNKNMGSDMVDTDDNIKQRIRATHEHTRNKRLRDIEKKLKTRQRHKKKRKQVITVRSDNRRSSLDVVSEDKESLINSDSQDDSDENEASEVEDERELMRYDDNTSSETYLLGVFRKHDQEDLELGFLTGDSLEADAKFVEYKQQQQQQHQEQQHSMSSNIASSVRMAEYLEQISDVSINTNFIFPQDETASSATNTDDEDDQNSVIEANVSTKPST</sequence>
<dbReference type="InterPro" id="IPR027417">
    <property type="entry name" value="P-loop_NTPase"/>
</dbReference>
<dbReference type="EMBL" id="CAJOBC010013036">
    <property type="protein sequence ID" value="CAF4014327.1"/>
    <property type="molecule type" value="Genomic_DNA"/>
</dbReference>
<dbReference type="EMBL" id="CAJNOQ010010271">
    <property type="protein sequence ID" value="CAF1247407.1"/>
    <property type="molecule type" value="Genomic_DNA"/>
</dbReference>
<protein>
    <recommendedName>
        <fullName evidence="2">Dynamin N-terminal domain-containing protein</fullName>
    </recommendedName>
</protein>
<dbReference type="SUPFAM" id="SSF52540">
    <property type="entry name" value="P-loop containing nucleoside triphosphate hydrolases"/>
    <property type="match status" value="1"/>
</dbReference>
<accession>A0A814ZTK4</accession>
<evidence type="ECO:0000313" key="3">
    <source>
        <dbReference type="EMBL" id="CAF1247407.1"/>
    </source>
</evidence>